<dbReference type="PRINTS" id="PR00064">
    <property type="entry name" value="RIBOSOMALL35"/>
</dbReference>
<sequence length="89" mass="10017">MFSFLTRVVQTARCFSTSSALQFPKLKSHNGTKKRWRSIASGKFKRAQAGHKHLNVTKSPSRKNRLAQTVYSHGTQTAKLKKLLPYGSP</sequence>
<dbReference type="Pfam" id="PF01632">
    <property type="entry name" value="Ribosomal_L35p"/>
    <property type="match status" value="1"/>
</dbReference>
<dbReference type="Gene3D" id="4.10.410.60">
    <property type="match status" value="1"/>
</dbReference>
<dbReference type="InterPro" id="IPR001706">
    <property type="entry name" value="Ribosomal_bL35"/>
</dbReference>
<dbReference type="GO" id="GO:0015934">
    <property type="term" value="C:large ribosomal subunit"/>
    <property type="evidence" value="ECO:0007669"/>
    <property type="project" value="TreeGrafter"/>
</dbReference>
<dbReference type="AlphaFoldDB" id="A0A8K0UWT2"/>
<dbReference type="GO" id="GO:0003735">
    <property type="term" value="F:structural constituent of ribosome"/>
    <property type="evidence" value="ECO:0007669"/>
    <property type="project" value="InterPro"/>
</dbReference>
<dbReference type="InterPro" id="IPR037229">
    <property type="entry name" value="Ribosomal_bL35_sf"/>
</dbReference>
<dbReference type="SUPFAM" id="SSF143034">
    <property type="entry name" value="L35p-like"/>
    <property type="match status" value="1"/>
</dbReference>
<evidence type="ECO:0000313" key="5">
    <source>
        <dbReference type="EMBL" id="KAH8104741.1"/>
    </source>
</evidence>
<comment type="caution">
    <text evidence="5">The sequence shown here is derived from an EMBL/GenBank/DDBJ whole genome shotgun (WGS) entry which is preliminary data.</text>
</comment>
<evidence type="ECO:0000256" key="2">
    <source>
        <dbReference type="ARBA" id="ARBA00022980"/>
    </source>
</evidence>
<evidence type="ECO:0000256" key="3">
    <source>
        <dbReference type="ARBA" id="ARBA00023274"/>
    </source>
</evidence>
<accession>A0A8K0UWT2</accession>
<protein>
    <recommendedName>
        <fullName evidence="4">50S ribosomal protein L35</fullName>
    </recommendedName>
</protein>
<dbReference type="InterPro" id="IPR021137">
    <property type="entry name" value="Ribosomal_bL35-like"/>
</dbReference>
<dbReference type="NCBIfam" id="TIGR00001">
    <property type="entry name" value="rpmI_bact"/>
    <property type="match status" value="1"/>
</dbReference>
<organism evidence="5 6">
    <name type="scientific">Cristinia sonorae</name>
    <dbReference type="NCBI Taxonomy" id="1940300"/>
    <lineage>
        <taxon>Eukaryota</taxon>
        <taxon>Fungi</taxon>
        <taxon>Dikarya</taxon>
        <taxon>Basidiomycota</taxon>
        <taxon>Agaricomycotina</taxon>
        <taxon>Agaricomycetes</taxon>
        <taxon>Agaricomycetidae</taxon>
        <taxon>Agaricales</taxon>
        <taxon>Pleurotineae</taxon>
        <taxon>Stephanosporaceae</taxon>
        <taxon>Cristinia</taxon>
    </lineage>
</organism>
<dbReference type="PANTHER" id="PTHR33343">
    <property type="entry name" value="54S RIBOSOMAL PROTEIN BL35M"/>
    <property type="match status" value="1"/>
</dbReference>
<keyword evidence="3 4" id="KW-0687">Ribonucleoprotein</keyword>
<name>A0A8K0UWT2_9AGAR</name>
<gene>
    <name evidence="5" type="ORF">BXZ70DRAFT_887680</name>
</gene>
<evidence type="ECO:0000313" key="6">
    <source>
        <dbReference type="Proteomes" id="UP000813824"/>
    </source>
</evidence>
<keyword evidence="6" id="KW-1185">Reference proteome</keyword>
<evidence type="ECO:0000256" key="4">
    <source>
        <dbReference type="RuleBase" id="RU000568"/>
    </source>
</evidence>
<dbReference type="PANTHER" id="PTHR33343:SF1">
    <property type="entry name" value="LARGE RIBOSOMAL SUBUNIT PROTEIN BL35M"/>
    <property type="match status" value="1"/>
</dbReference>
<dbReference type="GO" id="GO:0006412">
    <property type="term" value="P:translation"/>
    <property type="evidence" value="ECO:0007669"/>
    <property type="project" value="InterPro"/>
</dbReference>
<dbReference type="HAMAP" id="MF_00514">
    <property type="entry name" value="Ribosomal_bL35"/>
    <property type="match status" value="1"/>
</dbReference>
<dbReference type="Proteomes" id="UP000813824">
    <property type="component" value="Unassembled WGS sequence"/>
</dbReference>
<comment type="similarity">
    <text evidence="1 4">Belongs to the bacterial ribosomal protein bL35 family.</text>
</comment>
<keyword evidence="2 4" id="KW-0689">Ribosomal protein</keyword>
<dbReference type="FunFam" id="4.10.410.60:FF:000001">
    <property type="entry name" value="50S ribosomal protein L35"/>
    <property type="match status" value="1"/>
</dbReference>
<dbReference type="EMBL" id="JAEVFJ010000005">
    <property type="protein sequence ID" value="KAH8104741.1"/>
    <property type="molecule type" value="Genomic_DNA"/>
</dbReference>
<dbReference type="OrthoDB" id="162638at2759"/>
<reference evidence="5" key="1">
    <citation type="journal article" date="2021" name="New Phytol.">
        <title>Evolutionary innovations through gain and loss of genes in the ectomycorrhizal Boletales.</title>
        <authorList>
            <person name="Wu G."/>
            <person name="Miyauchi S."/>
            <person name="Morin E."/>
            <person name="Kuo A."/>
            <person name="Drula E."/>
            <person name="Varga T."/>
            <person name="Kohler A."/>
            <person name="Feng B."/>
            <person name="Cao Y."/>
            <person name="Lipzen A."/>
            <person name="Daum C."/>
            <person name="Hundley H."/>
            <person name="Pangilinan J."/>
            <person name="Johnson J."/>
            <person name="Barry K."/>
            <person name="LaButti K."/>
            <person name="Ng V."/>
            <person name="Ahrendt S."/>
            <person name="Min B."/>
            <person name="Choi I.G."/>
            <person name="Park H."/>
            <person name="Plett J.M."/>
            <person name="Magnuson J."/>
            <person name="Spatafora J.W."/>
            <person name="Nagy L.G."/>
            <person name="Henrissat B."/>
            <person name="Grigoriev I.V."/>
            <person name="Yang Z.L."/>
            <person name="Xu J."/>
            <person name="Martin F.M."/>
        </authorList>
    </citation>
    <scope>NUCLEOTIDE SEQUENCE</scope>
    <source>
        <strain evidence="5">KKN 215</strain>
    </source>
</reference>
<evidence type="ECO:0000256" key="1">
    <source>
        <dbReference type="ARBA" id="ARBA00006598"/>
    </source>
</evidence>
<proteinExistence type="inferred from homology"/>